<sequence length="407" mass="44655">MEDTKSKFINATLIDALSPEPKEGNISVLNGEITEISNNTLPKNSDALTLDLKDKYLVPGLWDVHTHIGKGIPDLEARDETTAERTVRAGNNCRRALDLGITSLRAVGEKDFIDVAWKEAFASGAYVGPNLYTCGWFITTTAGHFLKSGCAVEVDGPTEYIRTIREQIKNGVDFIKLNLTGGVMGPKWDKMPNTFPLEDELKAAFDICEQRGYKVVAHAGGVDGIKKAISMGAHTLEHGYQFDDEAIDMLAKSQTYYVPTLSLTHMNRGEEFADSEFQLKWMKAHPIDESYKERAIEAAVMHASGFKKAIEAGVEVACGSDLDLPYGALFETEMLVKCGMTEHQALTAATLTSAKVCLAEEKNGTLEPGKKADFVVLNSNPLENISNLQDVYMVVKDGNIVRDYSSE</sequence>
<dbReference type="InterPro" id="IPR011059">
    <property type="entry name" value="Metal-dep_hydrolase_composite"/>
</dbReference>
<evidence type="ECO:0000259" key="1">
    <source>
        <dbReference type="Pfam" id="PF01979"/>
    </source>
</evidence>
<reference evidence="2" key="1">
    <citation type="submission" date="2018-05" db="EMBL/GenBank/DDBJ databases">
        <authorList>
            <person name="Lanie J.A."/>
            <person name="Ng W.-L."/>
            <person name="Kazmierczak K.M."/>
            <person name="Andrzejewski T.M."/>
            <person name="Davidsen T.M."/>
            <person name="Wayne K.J."/>
            <person name="Tettelin H."/>
            <person name="Glass J.I."/>
            <person name="Rusch D."/>
            <person name="Podicherti R."/>
            <person name="Tsui H.-C.T."/>
            <person name="Winkler M.E."/>
        </authorList>
    </citation>
    <scope>NUCLEOTIDE SEQUENCE</scope>
</reference>
<dbReference type="PANTHER" id="PTHR43135:SF3">
    <property type="entry name" value="ALPHA-D-RIBOSE 1-METHYLPHOSPHONATE 5-TRIPHOSPHATE DIPHOSPHATASE"/>
    <property type="match status" value="1"/>
</dbReference>
<dbReference type="PANTHER" id="PTHR43135">
    <property type="entry name" value="ALPHA-D-RIBOSE 1-METHYLPHOSPHONATE 5-TRIPHOSPHATE DIPHOSPHATASE"/>
    <property type="match status" value="1"/>
</dbReference>
<dbReference type="Pfam" id="PF01979">
    <property type="entry name" value="Amidohydro_1"/>
    <property type="match status" value="1"/>
</dbReference>
<dbReference type="Gene3D" id="3.20.20.140">
    <property type="entry name" value="Metal-dependent hydrolases"/>
    <property type="match status" value="1"/>
</dbReference>
<dbReference type="InterPro" id="IPR006680">
    <property type="entry name" value="Amidohydro-rel"/>
</dbReference>
<dbReference type="SUPFAM" id="SSF51338">
    <property type="entry name" value="Composite domain of metallo-dependent hydrolases"/>
    <property type="match status" value="1"/>
</dbReference>
<dbReference type="InterPro" id="IPR057744">
    <property type="entry name" value="OTAase-like"/>
</dbReference>
<dbReference type="Gene3D" id="2.30.40.10">
    <property type="entry name" value="Urease, subunit C, domain 1"/>
    <property type="match status" value="1"/>
</dbReference>
<protein>
    <recommendedName>
        <fullName evidence="1">Amidohydrolase-related domain-containing protein</fullName>
    </recommendedName>
</protein>
<dbReference type="SUPFAM" id="SSF51556">
    <property type="entry name" value="Metallo-dependent hydrolases"/>
    <property type="match status" value="1"/>
</dbReference>
<accession>A0A381SM19</accession>
<dbReference type="AlphaFoldDB" id="A0A381SM19"/>
<dbReference type="GO" id="GO:0016810">
    <property type="term" value="F:hydrolase activity, acting on carbon-nitrogen (but not peptide) bonds"/>
    <property type="evidence" value="ECO:0007669"/>
    <property type="project" value="InterPro"/>
</dbReference>
<dbReference type="InterPro" id="IPR032466">
    <property type="entry name" value="Metal_Hydrolase"/>
</dbReference>
<dbReference type="InterPro" id="IPR051781">
    <property type="entry name" value="Metallo-dep_Hydrolase"/>
</dbReference>
<name>A0A381SM19_9ZZZZ</name>
<evidence type="ECO:0000313" key="2">
    <source>
        <dbReference type="EMBL" id="SVA02333.1"/>
    </source>
</evidence>
<dbReference type="CDD" id="cd01299">
    <property type="entry name" value="Met_dep_hydrolase_A"/>
    <property type="match status" value="1"/>
</dbReference>
<organism evidence="2">
    <name type="scientific">marine metagenome</name>
    <dbReference type="NCBI Taxonomy" id="408172"/>
    <lineage>
        <taxon>unclassified sequences</taxon>
        <taxon>metagenomes</taxon>
        <taxon>ecological metagenomes</taxon>
    </lineage>
</organism>
<gene>
    <name evidence="2" type="ORF">METZ01_LOCUS55187</name>
</gene>
<feature type="domain" description="Amidohydrolase-related" evidence="1">
    <location>
        <begin position="56"/>
        <end position="401"/>
    </location>
</feature>
<dbReference type="EMBL" id="UINC01002994">
    <property type="protein sequence ID" value="SVA02333.1"/>
    <property type="molecule type" value="Genomic_DNA"/>
</dbReference>
<proteinExistence type="predicted"/>